<sequence length="121" mass="13072">MQDFDSTVPFVLLGTKVDLRDRALLQGSAAIAQVVLTEEGARLARRLGAEQYVEVSARAGTNVERAFLAAARAALSQSDDSFVGSERAWKDLHHEGEYESKRNRKNDSQPASSGCCGCGVQ</sequence>
<feature type="compositionally biased region" description="Basic and acidic residues" evidence="1">
    <location>
        <begin position="94"/>
        <end position="107"/>
    </location>
</feature>
<protein>
    <submittedName>
        <fullName evidence="2">Uncharacterized protein</fullName>
    </submittedName>
</protein>
<dbReference type="InterPro" id="IPR001806">
    <property type="entry name" value="Small_GTPase"/>
</dbReference>
<dbReference type="Proteomes" id="UP000530660">
    <property type="component" value="Unassembled WGS sequence"/>
</dbReference>
<dbReference type="PROSITE" id="PS51419">
    <property type="entry name" value="RAB"/>
    <property type="match status" value="1"/>
</dbReference>
<dbReference type="Gene3D" id="3.40.50.300">
    <property type="entry name" value="P-loop containing nucleotide triphosphate hydrolases"/>
    <property type="match status" value="1"/>
</dbReference>
<dbReference type="PRINTS" id="PR00449">
    <property type="entry name" value="RASTRNSFRMNG"/>
</dbReference>
<evidence type="ECO:0000313" key="2">
    <source>
        <dbReference type="EMBL" id="KAF6004493.1"/>
    </source>
</evidence>
<organism evidence="2 3">
    <name type="scientific">Cyanidiococcus yangmingshanensis</name>
    <dbReference type="NCBI Taxonomy" id="2690220"/>
    <lineage>
        <taxon>Eukaryota</taxon>
        <taxon>Rhodophyta</taxon>
        <taxon>Bangiophyceae</taxon>
        <taxon>Cyanidiales</taxon>
        <taxon>Cyanidiaceae</taxon>
        <taxon>Cyanidiococcus</taxon>
    </lineage>
</organism>
<evidence type="ECO:0000313" key="3">
    <source>
        <dbReference type="Proteomes" id="UP000530660"/>
    </source>
</evidence>
<dbReference type="Pfam" id="PF00071">
    <property type="entry name" value="Ras"/>
    <property type="match status" value="1"/>
</dbReference>
<feature type="region of interest" description="Disordered" evidence="1">
    <location>
        <begin position="94"/>
        <end position="121"/>
    </location>
</feature>
<dbReference type="AlphaFoldDB" id="A0A7J7IMZ9"/>
<dbReference type="OrthoDB" id="6143571at2759"/>
<keyword evidence="3" id="KW-1185">Reference proteome</keyword>
<dbReference type="SMART" id="SM00174">
    <property type="entry name" value="RHO"/>
    <property type="match status" value="1"/>
</dbReference>
<dbReference type="InterPro" id="IPR027417">
    <property type="entry name" value="P-loop_NTPase"/>
</dbReference>
<reference evidence="2 3" key="1">
    <citation type="journal article" date="2020" name="J. Phycol.">
        <title>Comparative genome analysis reveals Cyanidiococcus gen. nov., a new extremophilic red algal genus sister to Cyanidioschyzon (Cyanidioschyzonaceae, Rhodophyta).</title>
        <authorList>
            <person name="Liu S.-L."/>
            <person name="Chiang Y.-R."/>
            <person name="Yoon H.S."/>
            <person name="Fu H.-Y."/>
        </authorList>
    </citation>
    <scope>NUCLEOTIDE SEQUENCE [LARGE SCALE GENOMIC DNA]</scope>
    <source>
        <strain evidence="2 3">THAL066</strain>
    </source>
</reference>
<name>A0A7J7IMZ9_9RHOD</name>
<dbReference type="GO" id="GO:0003924">
    <property type="term" value="F:GTPase activity"/>
    <property type="evidence" value="ECO:0007669"/>
    <property type="project" value="InterPro"/>
</dbReference>
<dbReference type="EMBL" id="VWRR01000003">
    <property type="protein sequence ID" value="KAF6004493.1"/>
    <property type="molecule type" value="Genomic_DNA"/>
</dbReference>
<evidence type="ECO:0000256" key="1">
    <source>
        <dbReference type="SAM" id="MobiDB-lite"/>
    </source>
</evidence>
<dbReference type="GO" id="GO:0005525">
    <property type="term" value="F:GTP binding"/>
    <property type="evidence" value="ECO:0007669"/>
    <property type="project" value="InterPro"/>
</dbReference>
<dbReference type="PROSITE" id="PS51421">
    <property type="entry name" value="RAS"/>
    <property type="match status" value="1"/>
</dbReference>
<dbReference type="SUPFAM" id="SSF52540">
    <property type="entry name" value="P-loop containing nucleoside triphosphate hydrolases"/>
    <property type="match status" value="1"/>
</dbReference>
<comment type="caution">
    <text evidence="2">The sequence shown here is derived from an EMBL/GenBank/DDBJ whole genome shotgun (WGS) entry which is preliminary data.</text>
</comment>
<proteinExistence type="predicted"/>
<accession>A0A7J7IMZ9</accession>
<gene>
    <name evidence="2" type="ORF">F1559_003163</name>
</gene>